<keyword evidence="10" id="KW-1185">Reference proteome</keyword>
<dbReference type="PANTHER" id="PTHR43630:SF1">
    <property type="entry name" value="POLY-BETA-1,6-N-ACETYL-D-GLUCOSAMINE SYNTHASE"/>
    <property type="match status" value="1"/>
</dbReference>
<dbReference type="PANTHER" id="PTHR43630">
    <property type="entry name" value="POLY-BETA-1,6-N-ACETYL-D-GLUCOSAMINE SYNTHASE"/>
    <property type="match status" value="1"/>
</dbReference>
<dbReference type="SUPFAM" id="SSF160246">
    <property type="entry name" value="EspE N-terminal domain-like"/>
    <property type="match status" value="1"/>
</dbReference>
<feature type="region of interest" description="Disordered" evidence="4">
    <location>
        <begin position="1"/>
        <end position="23"/>
    </location>
</feature>
<gene>
    <name evidence="8" type="ORF">GIY21_11720</name>
    <name evidence="9" type="ORF">GIY22_10725</name>
</gene>
<feature type="domain" description="Type II secretion system protein GspE N-terminal" evidence="6">
    <location>
        <begin position="83"/>
        <end position="169"/>
    </location>
</feature>
<evidence type="ECO:0000256" key="4">
    <source>
        <dbReference type="SAM" id="MobiDB-lite"/>
    </source>
</evidence>
<proteinExistence type="inferred from homology"/>
<dbReference type="InterPro" id="IPR037257">
    <property type="entry name" value="T2SS_E_N_sf"/>
</dbReference>
<accession>A0A6N7QBF9</accession>
<dbReference type="InterPro" id="IPR007831">
    <property type="entry name" value="T2SS_GspE_N"/>
</dbReference>
<dbReference type="Pfam" id="PF13632">
    <property type="entry name" value="Glyco_trans_2_3"/>
    <property type="match status" value="1"/>
</dbReference>
<evidence type="ECO:0000256" key="2">
    <source>
        <dbReference type="ARBA" id="ARBA00022676"/>
    </source>
</evidence>
<protein>
    <submittedName>
        <fullName evidence="8">Glycosyltransferase</fullName>
    </submittedName>
</protein>
<feature type="domain" description="Glycosyltransferase 2-like" evidence="7">
    <location>
        <begin position="352"/>
        <end position="559"/>
    </location>
</feature>
<evidence type="ECO:0000313" key="9">
    <source>
        <dbReference type="EMBL" id="MRH75098.1"/>
    </source>
</evidence>
<dbReference type="InterPro" id="IPR029044">
    <property type="entry name" value="Nucleotide-diphossugar_trans"/>
</dbReference>
<evidence type="ECO:0000259" key="6">
    <source>
        <dbReference type="Pfam" id="PF05157"/>
    </source>
</evidence>
<feature type="transmembrane region" description="Helical" evidence="5">
    <location>
        <begin position="217"/>
        <end position="239"/>
    </location>
</feature>
<dbReference type="EMBL" id="WJPM01000008">
    <property type="protein sequence ID" value="MRH75098.1"/>
    <property type="molecule type" value="Genomic_DNA"/>
</dbReference>
<dbReference type="InterPro" id="IPR001173">
    <property type="entry name" value="Glyco_trans_2-like"/>
</dbReference>
<keyword evidence="5" id="KW-1133">Transmembrane helix</keyword>
<comment type="similarity">
    <text evidence="1">Belongs to the glycosyltransferase 2 family.</text>
</comment>
<dbReference type="SUPFAM" id="SSF53448">
    <property type="entry name" value="Nucleotide-diphospho-sugar transferases"/>
    <property type="match status" value="1"/>
</dbReference>
<dbReference type="GO" id="GO:0016757">
    <property type="term" value="F:glycosyltransferase activity"/>
    <property type="evidence" value="ECO:0007669"/>
    <property type="project" value="UniProtKB-KW"/>
</dbReference>
<evidence type="ECO:0000256" key="3">
    <source>
        <dbReference type="ARBA" id="ARBA00022679"/>
    </source>
</evidence>
<evidence type="ECO:0000256" key="5">
    <source>
        <dbReference type="SAM" id="Phobius"/>
    </source>
</evidence>
<dbReference type="Proteomes" id="UP000439314">
    <property type="component" value="Unassembled WGS sequence"/>
</dbReference>
<feature type="transmembrane region" description="Helical" evidence="5">
    <location>
        <begin position="590"/>
        <end position="609"/>
    </location>
</feature>
<reference evidence="9" key="2">
    <citation type="journal article" date="2020" name="Plant Dis.">
        <title>A Grain Rot of Rice in Iran Caused by a Xanthomonas Strain Closely Related to X. sacchari.</title>
        <authorList>
            <person name="Mirghasempour S.A."/>
            <person name="Huang S."/>
            <person name="Studholme D.J."/>
            <person name="Brady C.L."/>
        </authorList>
    </citation>
    <scope>NUCLEOTIDE SEQUENCE</scope>
    <source>
        <strain evidence="9">SAM114</strain>
    </source>
</reference>
<keyword evidence="5" id="KW-0472">Membrane</keyword>
<dbReference type="Gene3D" id="3.90.550.10">
    <property type="entry name" value="Spore Coat Polysaccharide Biosynthesis Protein SpsA, Chain A"/>
    <property type="match status" value="1"/>
</dbReference>
<dbReference type="EMBL" id="WJPN01000008">
    <property type="protein sequence ID" value="MRH00958.1"/>
    <property type="molecule type" value="Genomic_DNA"/>
</dbReference>
<evidence type="ECO:0000313" key="8">
    <source>
        <dbReference type="EMBL" id="MRH00958.1"/>
    </source>
</evidence>
<dbReference type="AlphaFoldDB" id="A0A6N7QBF9"/>
<dbReference type="Proteomes" id="UP000437931">
    <property type="component" value="Unassembled WGS sequence"/>
</dbReference>
<dbReference type="RefSeq" id="WP_150410891.1">
    <property type="nucleotide sequence ID" value="NZ_NMPO01000108.1"/>
</dbReference>
<keyword evidence="3 8" id="KW-0808">Transferase</keyword>
<feature type="transmembrane region" description="Helical" evidence="5">
    <location>
        <begin position="516"/>
        <end position="538"/>
    </location>
</feature>
<organism evidence="8 11">
    <name type="scientific">Xanthomonas sontii</name>
    <dbReference type="NCBI Taxonomy" id="2650745"/>
    <lineage>
        <taxon>Bacteria</taxon>
        <taxon>Pseudomonadati</taxon>
        <taxon>Pseudomonadota</taxon>
        <taxon>Gammaproteobacteria</taxon>
        <taxon>Lysobacterales</taxon>
        <taxon>Lysobacteraceae</taxon>
        <taxon>Xanthomonas</taxon>
    </lineage>
</organism>
<evidence type="ECO:0000256" key="1">
    <source>
        <dbReference type="ARBA" id="ARBA00006739"/>
    </source>
</evidence>
<evidence type="ECO:0000313" key="11">
    <source>
        <dbReference type="Proteomes" id="UP000439314"/>
    </source>
</evidence>
<comment type="caution">
    <text evidence="8">The sequence shown here is derived from an EMBL/GenBank/DDBJ whole genome shotgun (WGS) entry which is preliminary data.</text>
</comment>
<keyword evidence="2" id="KW-0328">Glycosyltransferase</keyword>
<name>A0A6N7QBF9_9XANT</name>
<feature type="transmembrane region" description="Helical" evidence="5">
    <location>
        <begin position="558"/>
        <end position="583"/>
    </location>
</feature>
<reference evidence="10 11" key="1">
    <citation type="submission" date="2019-11" db="EMBL/GenBank/DDBJ databases">
        <title>First report of rice panicle blight caused by Xanthomonas sp. in Iran.</title>
        <authorList>
            <person name="Mirghasempour S.A."/>
            <person name="Huang S."/>
            <person name="Brady C.L."/>
            <person name="Studholme D.J."/>
        </authorList>
    </citation>
    <scope>NUCLEOTIDE SEQUENCE [LARGE SCALE GENOMIC DNA]</scope>
    <source>
        <strain evidence="8 11">ASD011</strain>
        <strain evidence="10">SAM114</strain>
    </source>
</reference>
<sequence>MSGEHESVAAEASAPGRLGRLPTEGGLQAPIGEALVAAGVIDPPQLQNALALQSRWRSRLGDVVLAQRGVAPLRFYTVLAQHFGLNFANLLKQPIDPALFQPEHLADYAQRLVLPWREEDGHLVLAVADPGPEIFAWARATYGEQVRFVGTSKFDIVWSLQQHADAQLTHDALNLLAEHAPEHSARQVITRAQSVFLVALTVVLAAALALWPLVTLIALNTLIAVAFLATFGLKLVLAWRGARRRIDIKVSDEEVAALGDEDLPVYTVLVPMYKEPDVLPILANALRRLDYPTSKLDVKLVLEADDTETIEAAKALGLEAFFEIIRVPPSQPKTKPKACNYALRFARGQMLTIYDAEDKPEPDQLKRVVAAFRKSPADVACIQARLNYYNADENWLTRMFTLEYTLWFDFYLPALETLRIPIPLGGTSNHFRLDILRKVHAWDPYNVTEDADLGVRLTQQGYRVSVVNSTTFEEANVSIPNWIRQRSRWLKGYMQTWLVHMRDPVQLYRSTGVRGFWGFQLFVGGTFFTALAAPLMWLSYGLWLAVGSKFFDPFFPPALLYLSLLNLLLGNGFLIYMTLVAAFKRDYFRLAPYALTVPLYWLLQSIAAYKGLWQLIRNPFYWEKTTHGISKHMAEERRAALDD</sequence>
<feature type="transmembrane region" description="Helical" evidence="5">
    <location>
        <begin position="194"/>
        <end position="211"/>
    </location>
</feature>
<dbReference type="CDD" id="cd06427">
    <property type="entry name" value="CESA_like_2"/>
    <property type="match status" value="1"/>
</dbReference>
<evidence type="ECO:0000259" key="7">
    <source>
        <dbReference type="Pfam" id="PF13632"/>
    </source>
</evidence>
<dbReference type="Pfam" id="PF05157">
    <property type="entry name" value="MshEN"/>
    <property type="match status" value="1"/>
</dbReference>
<keyword evidence="5" id="KW-0812">Transmembrane</keyword>
<evidence type="ECO:0000313" key="10">
    <source>
        <dbReference type="Proteomes" id="UP000437931"/>
    </source>
</evidence>